<reference evidence="1 2" key="1">
    <citation type="journal article" date="2018" name="Nat. Biotechnol.">
        <title>A standardized bacterial taxonomy based on genome phylogeny substantially revises the tree of life.</title>
        <authorList>
            <person name="Parks D.H."/>
            <person name="Chuvochina M."/>
            <person name="Waite D.W."/>
            <person name="Rinke C."/>
            <person name="Skarshewski A."/>
            <person name="Chaumeil P.A."/>
            <person name="Hugenholtz P."/>
        </authorList>
    </citation>
    <scope>NUCLEOTIDE SEQUENCE [LARGE SCALE GENOMIC DNA]</scope>
    <source>
        <strain evidence="1">UBA8739</strain>
    </source>
</reference>
<dbReference type="Proteomes" id="UP000257706">
    <property type="component" value="Unassembled WGS sequence"/>
</dbReference>
<protein>
    <recommendedName>
        <fullName evidence="3">DUF3168 domain-containing protein</fullName>
    </recommendedName>
</protein>
<dbReference type="InterPro" id="IPR056912">
    <property type="entry name" value="Phage_JBD30_tail_term-like"/>
</dbReference>
<name>A0A3B9IJU4_9PROT</name>
<dbReference type="AlphaFoldDB" id="A0A3B9IJU4"/>
<gene>
    <name evidence="1" type="ORF">DCK97_09230</name>
</gene>
<evidence type="ECO:0000313" key="2">
    <source>
        <dbReference type="Proteomes" id="UP000257706"/>
    </source>
</evidence>
<dbReference type="Pfam" id="PF23840">
    <property type="entry name" value="Phage_tail_terminator"/>
    <property type="match status" value="1"/>
</dbReference>
<sequence length="138" mass="14900">MIDLVYARLTGATSTFSSIEVVESIEAITKAVQSPSGTLFIAPGPETAEMSRTSGVHRQLVRVDIVTAIIVRIADDVRGAARAQRFAHYKADLEAALAGWQPTPQSEPMNLFASDGGTLSGTVSVYLQTWRTTRYLTV</sequence>
<comment type="caution">
    <text evidence="1">The sequence shown here is derived from an EMBL/GenBank/DDBJ whole genome shotgun (WGS) entry which is preliminary data.</text>
</comment>
<organism evidence="1 2">
    <name type="scientific">Tistrella mobilis</name>
    <dbReference type="NCBI Taxonomy" id="171437"/>
    <lineage>
        <taxon>Bacteria</taxon>
        <taxon>Pseudomonadati</taxon>
        <taxon>Pseudomonadota</taxon>
        <taxon>Alphaproteobacteria</taxon>
        <taxon>Geminicoccales</taxon>
        <taxon>Geminicoccaceae</taxon>
        <taxon>Tistrella</taxon>
    </lineage>
</organism>
<accession>A0A3B9IJU4</accession>
<evidence type="ECO:0008006" key="3">
    <source>
        <dbReference type="Google" id="ProtNLM"/>
    </source>
</evidence>
<proteinExistence type="predicted"/>
<dbReference type="EMBL" id="DMAI01000142">
    <property type="protein sequence ID" value="HAE47587.1"/>
    <property type="molecule type" value="Genomic_DNA"/>
</dbReference>
<evidence type="ECO:0000313" key="1">
    <source>
        <dbReference type="EMBL" id="HAE47587.1"/>
    </source>
</evidence>